<organism evidence="1 2">
    <name type="scientific">Agarivorans albus MKT 106</name>
    <dbReference type="NCBI Taxonomy" id="1331007"/>
    <lineage>
        <taxon>Bacteria</taxon>
        <taxon>Pseudomonadati</taxon>
        <taxon>Pseudomonadota</taxon>
        <taxon>Gammaproteobacteria</taxon>
        <taxon>Alteromonadales</taxon>
        <taxon>Alteromonadaceae</taxon>
        <taxon>Agarivorans</taxon>
    </lineage>
</organism>
<dbReference type="OrthoDB" id="8603552at2"/>
<dbReference type="InterPro" id="IPR005589">
    <property type="entry name" value="ArfA"/>
</dbReference>
<sequence length="78" mass="8542">MAKKKVAKLLAHEHGRGQINDNAIKALVTSQLFKAKVERPKKGKGSYTRKGHKLKGNAPFDFLGLTQTKQLLIGFAVA</sequence>
<proteinExistence type="predicted"/>
<reference evidence="1" key="1">
    <citation type="journal article" date="2013" name="Genome Announc.">
        <title>Draft Genome Sequence of Agarivorans albus Strain MKT 106T, an Agarolytic Marine Bacterium.</title>
        <authorList>
            <person name="Yasuike M."/>
            <person name="Nakamura Y."/>
            <person name="Kai W."/>
            <person name="Fujiwara A."/>
            <person name="Fukui Y."/>
            <person name="Satomi M."/>
            <person name="Sano M."/>
        </authorList>
    </citation>
    <scope>NUCLEOTIDE SEQUENCE [LARGE SCALE GENOMIC DNA]</scope>
</reference>
<dbReference type="Pfam" id="PF03889">
    <property type="entry name" value="ArfA"/>
    <property type="match status" value="1"/>
</dbReference>
<dbReference type="EMBL" id="BARX01000009">
    <property type="protein sequence ID" value="GAD01562.1"/>
    <property type="molecule type" value="Genomic_DNA"/>
</dbReference>
<comment type="caution">
    <text evidence="1">The sequence shown here is derived from an EMBL/GenBank/DDBJ whole genome shotgun (WGS) entry which is preliminary data.</text>
</comment>
<dbReference type="STRING" id="1331007.AALB_1642"/>
<accession>R9PJM9</accession>
<dbReference type="AlphaFoldDB" id="R9PJM9"/>
<dbReference type="GO" id="GO:0072344">
    <property type="term" value="P:rescue of stalled ribosome"/>
    <property type="evidence" value="ECO:0007669"/>
    <property type="project" value="InterPro"/>
</dbReference>
<evidence type="ECO:0000313" key="1">
    <source>
        <dbReference type="EMBL" id="GAD01562.1"/>
    </source>
</evidence>
<evidence type="ECO:0008006" key="3">
    <source>
        <dbReference type="Google" id="ProtNLM"/>
    </source>
</evidence>
<keyword evidence="2" id="KW-1185">Reference proteome</keyword>
<dbReference type="RefSeq" id="WP_016401330.1">
    <property type="nucleotide sequence ID" value="NZ_BARX01000009.1"/>
</dbReference>
<name>R9PJM9_AGAAL</name>
<dbReference type="Proteomes" id="UP000014461">
    <property type="component" value="Unassembled WGS sequence"/>
</dbReference>
<protein>
    <recommendedName>
        <fullName evidence="3">Ribosome alternative rescue factor ArfA</fullName>
    </recommendedName>
</protein>
<gene>
    <name evidence="1" type="ORF">AALB_1642</name>
</gene>
<evidence type="ECO:0000313" key="2">
    <source>
        <dbReference type="Proteomes" id="UP000014461"/>
    </source>
</evidence>